<dbReference type="GO" id="GO:0003677">
    <property type="term" value="F:DNA binding"/>
    <property type="evidence" value="ECO:0007669"/>
    <property type="project" value="UniProtKB-UniRule"/>
</dbReference>
<dbReference type="RefSeq" id="WP_094075833.1">
    <property type="nucleotide sequence ID" value="NZ_NBYO01000001.1"/>
</dbReference>
<dbReference type="Pfam" id="PF00440">
    <property type="entry name" value="TetR_N"/>
    <property type="match status" value="1"/>
</dbReference>
<dbReference type="InterPro" id="IPR011075">
    <property type="entry name" value="TetR_C"/>
</dbReference>
<dbReference type="SUPFAM" id="SSF48498">
    <property type="entry name" value="Tetracyclin repressor-like, C-terminal domain"/>
    <property type="match status" value="1"/>
</dbReference>
<sequence>MSEQTTQRHKGYAKGQEARMRILDAAIASVRQKGYAATRVDEVASCAGVTKGGFFHHFSSKEEMAVAAAMRWSEVTGQLFEAAPYHLPDDPLDRVLAYIDFRRDIIGGQTDEFTCFAGTLAQETHLSAPTIRDAARASIFDHAQTLTADIEAAKSRSCPDADWTADSLALHTQAVLQGAFIIAKADGGPERARESVGHLRRYVELLFGRRPKSSAN</sequence>
<name>A0A231V2S5_9HYPH</name>
<dbReference type="AlphaFoldDB" id="A0A231V2S5"/>
<evidence type="ECO:0000259" key="5">
    <source>
        <dbReference type="PROSITE" id="PS50977"/>
    </source>
</evidence>
<dbReference type="InterPro" id="IPR036271">
    <property type="entry name" value="Tet_transcr_reg_TetR-rel_C_sf"/>
</dbReference>
<feature type="domain" description="HTH tetR-type" evidence="5">
    <location>
        <begin position="16"/>
        <end position="76"/>
    </location>
</feature>
<dbReference type="PRINTS" id="PR00455">
    <property type="entry name" value="HTHTETR"/>
</dbReference>
<organism evidence="6 7">
    <name type="scientific">Notoacmeibacter marinus</name>
    <dbReference type="NCBI Taxonomy" id="1876515"/>
    <lineage>
        <taxon>Bacteria</taxon>
        <taxon>Pseudomonadati</taxon>
        <taxon>Pseudomonadota</taxon>
        <taxon>Alphaproteobacteria</taxon>
        <taxon>Hyphomicrobiales</taxon>
        <taxon>Notoacmeibacteraceae</taxon>
        <taxon>Notoacmeibacter</taxon>
    </lineage>
</organism>
<comment type="caution">
    <text evidence="6">The sequence shown here is derived from an EMBL/GenBank/DDBJ whole genome shotgun (WGS) entry which is preliminary data.</text>
</comment>
<dbReference type="Proteomes" id="UP000215405">
    <property type="component" value="Unassembled WGS sequence"/>
</dbReference>
<dbReference type="PROSITE" id="PS50977">
    <property type="entry name" value="HTH_TETR_2"/>
    <property type="match status" value="1"/>
</dbReference>
<evidence type="ECO:0000256" key="4">
    <source>
        <dbReference type="PROSITE-ProRule" id="PRU00335"/>
    </source>
</evidence>
<accession>A0A231V2S5</accession>
<keyword evidence="1" id="KW-0805">Transcription regulation</keyword>
<feature type="DNA-binding region" description="H-T-H motif" evidence="4">
    <location>
        <begin position="39"/>
        <end position="58"/>
    </location>
</feature>
<dbReference type="Gene3D" id="1.10.357.10">
    <property type="entry name" value="Tetracycline Repressor, domain 2"/>
    <property type="match status" value="1"/>
</dbReference>
<proteinExistence type="predicted"/>
<dbReference type="SUPFAM" id="SSF46689">
    <property type="entry name" value="Homeodomain-like"/>
    <property type="match status" value="1"/>
</dbReference>
<dbReference type="InterPro" id="IPR009057">
    <property type="entry name" value="Homeodomain-like_sf"/>
</dbReference>
<reference evidence="7" key="1">
    <citation type="journal article" date="2017" name="Int. J. Syst. Evol. Microbiol.">
        <title>Notoacmeibacter marinus gen. nov., sp. nov., isolated from the gut of a limpet and proposal of Notoacmeibacteraceae fam. nov. in the order Rhizobiales of the class Alphaproteobacteria.</title>
        <authorList>
            <person name="Huang Z."/>
            <person name="Guo F."/>
            <person name="Lai Q."/>
        </authorList>
    </citation>
    <scope>NUCLEOTIDE SEQUENCE [LARGE SCALE GENOMIC DNA]</scope>
    <source>
        <strain evidence="7">XMTR2A4</strain>
    </source>
</reference>
<dbReference type="InterPro" id="IPR001647">
    <property type="entry name" value="HTH_TetR"/>
</dbReference>
<dbReference type="EMBL" id="NBYO01000001">
    <property type="protein sequence ID" value="OXT01866.1"/>
    <property type="molecule type" value="Genomic_DNA"/>
</dbReference>
<dbReference type="PANTHER" id="PTHR47506">
    <property type="entry name" value="TRANSCRIPTIONAL REGULATORY PROTEIN"/>
    <property type="match status" value="1"/>
</dbReference>
<dbReference type="PANTHER" id="PTHR47506:SF1">
    <property type="entry name" value="HTH-TYPE TRANSCRIPTIONAL REGULATOR YJDC"/>
    <property type="match status" value="1"/>
</dbReference>
<protein>
    <submittedName>
        <fullName evidence="6">TetR family transcriptional regulator</fullName>
    </submittedName>
</protein>
<evidence type="ECO:0000256" key="3">
    <source>
        <dbReference type="ARBA" id="ARBA00023163"/>
    </source>
</evidence>
<evidence type="ECO:0000313" key="7">
    <source>
        <dbReference type="Proteomes" id="UP000215405"/>
    </source>
</evidence>
<evidence type="ECO:0000313" key="6">
    <source>
        <dbReference type="EMBL" id="OXT01866.1"/>
    </source>
</evidence>
<dbReference type="Pfam" id="PF16925">
    <property type="entry name" value="TetR_C_13"/>
    <property type="match status" value="1"/>
</dbReference>
<keyword evidence="7" id="KW-1185">Reference proteome</keyword>
<evidence type="ECO:0000256" key="1">
    <source>
        <dbReference type="ARBA" id="ARBA00023015"/>
    </source>
</evidence>
<evidence type="ECO:0000256" key="2">
    <source>
        <dbReference type="ARBA" id="ARBA00023125"/>
    </source>
</evidence>
<keyword evidence="2 4" id="KW-0238">DNA-binding</keyword>
<gene>
    <name evidence="6" type="ORF">B7H23_02655</name>
</gene>
<keyword evidence="3" id="KW-0804">Transcription</keyword>